<evidence type="ECO:0000313" key="2">
    <source>
        <dbReference type="Proteomes" id="UP001167864"/>
    </source>
</evidence>
<dbReference type="InterPro" id="IPR014776">
    <property type="entry name" value="4pyrrole_Mease_sub2"/>
</dbReference>
<comment type="caution">
    <text evidence="1">The sequence shown here is derived from an EMBL/GenBank/DDBJ whole genome shotgun (WGS) entry which is preliminary data.</text>
</comment>
<protein>
    <submittedName>
        <fullName evidence="1">Uncharacterized protein</fullName>
    </submittedName>
</protein>
<accession>A0AAW7JU30</accession>
<dbReference type="GO" id="GO:0008168">
    <property type="term" value="F:methyltransferase activity"/>
    <property type="evidence" value="ECO:0007669"/>
    <property type="project" value="InterPro"/>
</dbReference>
<reference evidence="1" key="1">
    <citation type="submission" date="2023-06" db="EMBL/GenBank/DDBJ databases">
        <authorList>
            <person name="Polev D.E."/>
            <person name="Saitova A.T."/>
            <person name="Bogumilchik E.A."/>
            <person name="Kokorina G.I."/>
            <person name="Voskresenskaia E.A."/>
        </authorList>
    </citation>
    <scope>NUCLEOTIDE SEQUENCE</scope>
    <source>
        <strain evidence="1">2145 StPb PI</strain>
    </source>
</reference>
<dbReference type="Proteomes" id="UP001167864">
    <property type="component" value="Unassembled WGS sequence"/>
</dbReference>
<dbReference type="EMBL" id="JAUEHU010000001">
    <property type="protein sequence ID" value="MDN0086119.1"/>
    <property type="molecule type" value="Genomic_DNA"/>
</dbReference>
<gene>
    <name evidence="1" type="ORF">QVN42_01710</name>
</gene>
<name>A0AAW7JU30_9GAMM</name>
<dbReference type="RefSeq" id="WP_268872096.1">
    <property type="nucleotide sequence ID" value="NZ_CPYD01000001.1"/>
</dbReference>
<evidence type="ECO:0000313" key="1">
    <source>
        <dbReference type="EMBL" id="MDN0086119.1"/>
    </source>
</evidence>
<organism evidence="1 2">
    <name type="scientific">Yersinia nurmii</name>
    <dbReference type="NCBI Taxonomy" id="685706"/>
    <lineage>
        <taxon>Bacteria</taxon>
        <taxon>Pseudomonadati</taxon>
        <taxon>Pseudomonadota</taxon>
        <taxon>Gammaproteobacteria</taxon>
        <taxon>Enterobacterales</taxon>
        <taxon>Yersiniaceae</taxon>
        <taxon>Yersinia</taxon>
    </lineage>
</organism>
<dbReference type="AlphaFoldDB" id="A0AAW7JU30"/>
<sequence>MGLNQAAETQLIRNGMNITMPVAWVEKGTCAQQKVMTGEFSD</sequence>
<proteinExistence type="predicted"/>
<dbReference type="Gene3D" id="3.30.950.10">
    <property type="entry name" value="Methyltransferase, Cobalt-precorrin-4 Transmethylase, Domain 2"/>
    <property type="match status" value="1"/>
</dbReference>